<dbReference type="Gene3D" id="3.40.50.1820">
    <property type="entry name" value="alpha/beta hydrolase"/>
    <property type="match status" value="1"/>
</dbReference>
<dbReference type="SUPFAM" id="SSF53474">
    <property type="entry name" value="alpha/beta-Hydrolases"/>
    <property type="match status" value="1"/>
</dbReference>
<organism evidence="2 3">
    <name type="scientific">Rhizosaccharibacter radicis</name>
    <dbReference type="NCBI Taxonomy" id="2782605"/>
    <lineage>
        <taxon>Bacteria</taxon>
        <taxon>Pseudomonadati</taxon>
        <taxon>Pseudomonadota</taxon>
        <taxon>Alphaproteobacteria</taxon>
        <taxon>Acetobacterales</taxon>
        <taxon>Acetobacteraceae</taxon>
        <taxon>Rhizosaccharibacter</taxon>
    </lineage>
</organism>
<dbReference type="InterPro" id="IPR000073">
    <property type="entry name" value="AB_hydrolase_1"/>
</dbReference>
<dbReference type="PANTHER" id="PTHR36837">
    <property type="entry name" value="POLY(3-HYDROXYALKANOATE) POLYMERASE SUBUNIT PHAC"/>
    <property type="match status" value="1"/>
</dbReference>
<comment type="caution">
    <text evidence="2">The sequence shown here is derived from an EMBL/GenBank/DDBJ whole genome shotgun (WGS) entry which is preliminary data.</text>
</comment>
<dbReference type="Proteomes" id="UP001524547">
    <property type="component" value="Unassembled WGS sequence"/>
</dbReference>
<keyword evidence="2" id="KW-0378">Hydrolase</keyword>
<dbReference type="InterPro" id="IPR029058">
    <property type="entry name" value="AB_hydrolase_fold"/>
</dbReference>
<evidence type="ECO:0000313" key="3">
    <source>
        <dbReference type="Proteomes" id="UP001524547"/>
    </source>
</evidence>
<gene>
    <name evidence="2" type="ORF">NFI88_08950</name>
</gene>
<evidence type="ECO:0000259" key="1">
    <source>
        <dbReference type="Pfam" id="PF00561"/>
    </source>
</evidence>
<dbReference type="GO" id="GO:0016787">
    <property type="term" value="F:hydrolase activity"/>
    <property type="evidence" value="ECO:0007669"/>
    <property type="project" value="UniProtKB-KW"/>
</dbReference>
<dbReference type="PANTHER" id="PTHR36837:SF4">
    <property type="entry name" value="BLR0908 PROTEIN"/>
    <property type="match status" value="1"/>
</dbReference>
<dbReference type="EMBL" id="JAMZEJ010000005">
    <property type="protein sequence ID" value="MCQ8240962.1"/>
    <property type="molecule type" value="Genomic_DNA"/>
</dbReference>
<protein>
    <submittedName>
        <fullName evidence="2">Alpha/beta fold hydrolase</fullName>
    </submittedName>
</protein>
<evidence type="ECO:0000313" key="2">
    <source>
        <dbReference type="EMBL" id="MCQ8240962.1"/>
    </source>
</evidence>
<dbReference type="InterPro" id="IPR051321">
    <property type="entry name" value="PHA/PHB_synthase"/>
</dbReference>
<feature type="domain" description="AB hydrolase-1" evidence="1">
    <location>
        <begin position="136"/>
        <end position="328"/>
    </location>
</feature>
<dbReference type="Pfam" id="PF00561">
    <property type="entry name" value="Abhydrolase_1"/>
    <property type="match status" value="1"/>
</dbReference>
<sequence>MPPSGSGSLPPPLDPAVLAEAADPLLLAGIAAYRRHPCRREMADPPVVWSGGSSRLLDYGPDGGVPVLVIPSLVNRGYILDLGEQNSMLRAMSARGLRPLLMEWGWPGEEERRFDVGDYITRRLEPALESVRARTDRIVSLLGYCMGGTMAVALAQRRAADVGAMALLAAPWNFHAGTPDAPGQAEALLQWAAPVMDAIGTMPIDMIQAAFASLEPDGVLNKFRAFGAQPQDGPRAALFVAMEDWLNDGVPLSAPVARECLGDWYGRNLPARDAWFVGGTAIRPADLRVPSLVVVPERDRIVPPGSAGALAEMIPGAVQLRLPAGHVGMVAGNRGPALLWRPLADWLLEVAEVRENSDPTEP</sequence>
<keyword evidence="3" id="KW-1185">Reference proteome</keyword>
<dbReference type="RefSeq" id="WP_422919709.1">
    <property type="nucleotide sequence ID" value="NZ_JAMZEJ010000005.1"/>
</dbReference>
<reference evidence="2 3" key="1">
    <citation type="submission" date="2022-06" db="EMBL/GenBank/DDBJ databases">
        <title>Rhizosaccharibacter gen. nov. sp. nov. KSS12, endophytic bacteria isolated from sugarcane.</title>
        <authorList>
            <person name="Pitiwittayakul N."/>
        </authorList>
    </citation>
    <scope>NUCLEOTIDE SEQUENCE [LARGE SCALE GENOMIC DNA]</scope>
    <source>
        <strain evidence="2 3">KSS12</strain>
    </source>
</reference>
<proteinExistence type="predicted"/>
<name>A0ABT1VX83_9PROT</name>
<accession>A0ABT1VX83</accession>